<evidence type="ECO:0000313" key="2">
    <source>
        <dbReference type="Proteomes" id="UP000285648"/>
    </source>
</evidence>
<protein>
    <recommendedName>
        <fullName evidence="3">Type III secretion system effector protein</fullName>
    </recommendedName>
</protein>
<accession>A0A421DN56</accession>
<dbReference type="AlphaFoldDB" id="A0A421DN56"/>
<evidence type="ECO:0000313" key="1">
    <source>
        <dbReference type="EMBL" id="RLM22870.1"/>
    </source>
</evidence>
<dbReference type="Proteomes" id="UP000285648">
    <property type="component" value="Unassembled WGS sequence"/>
</dbReference>
<reference evidence="1 2" key="1">
    <citation type="submission" date="2016-09" db="EMBL/GenBank/DDBJ databases">
        <authorList>
            <person name="Doonan J."/>
            <person name="Pachebat J.A."/>
            <person name="Golyshin P.N."/>
            <person name="Denman S."/>
            <person name="Mcdonald J.E."/>
        </authorList>
    </citation>
    <scope>NUCLEOTIDE SEQUENCE [LARGE SCALE GENOMIC DNA]</scope>
    <source>
        <strain evidence="1 2">NCPPB 3934</strain>
    </source>
</reference>
<organism evidence="1 2">
    <name type="scientific">Brenneria alni</name>
    <dbReference type="NCBI Taxonomy" id="71656"/>
    <lineage>
        <taxon>Bacteria</taxon>
        <taxon>Pseudomonadati</taxon>
        <taxon>Pseudomonadota</taxon>
        <taxon>Gammaproteobacteria</taxon>
        <taxon>Enterobacterales</taxon>
        <taxon>Pectobacteriaceae</taxon>
        <taxon>Brenneria</taxon>
    </lineage>
</organism>
<dbReference type="EMBL" id="MJLZ01000024">
    <property type="protein sequence ID" value="RLM22870.1"/>
    <property type="molecule type" value="Genomic_DNA"/>
</dbReference>
<evidence type="ECO:0008006" key="3">
    <source>
        <dbReference type="Google" id="ProtNLM"/>
    </source>
</evidence>
<keyword evidence="2" id="KW-1185">Reference proteome</keyword>
<name>A0A421DN56_9GAMM</name>
<comment type="caution">
    <text evidence="1">The sequence shown here is derived from an EMBL/GenBank/DDBJ whole genome shotgun (WGS) entry which is preliminary data.</text>
</comment>
<dbReference type="NCBIfam" id="NF041406">
    <property type="entry name" value="XopAK"/>
    <property type="match status" value="1"/>
</dbReference>
<sequence length="144" mass="15965">MDECEVINTSRDGFDWIGTQGLSTCIGICARGMTGQNEIILGVSHYTGIDKEPAEALQELRNKMDAQGARCSKMYLIGGAMSADPQLSTAEKERIMLSLRHEFNIQGVRLHPNICEDINADDHVNLLMTPDHIYFSTEGLFDSD</sequence>
<proteinExistence type="predicted"/>
<gene>
    <name evidence="1" type="ORF">BIY29_11570</name>
</gene>